<dbReference type="EMBL" id="CAJNIZ010018557">
    <property type="protein sequence ID" value="CAE7411821.1"/>
    <property type="molecule type" value="Genomic_DNA"/>
</dbReference>
<accession>A0A812QZT7</accession>
<sequence length="414" mass="44067">MQEDERWRAAKDQPDSDVRQRRWRVYLASPWRPARALVVLCFSGKLAGASGLVDCSRSPDCSVLRRQPCSERGSISNACGDCLPGTWGGPGPLNTVCLSKEACAVIYSGEDTCDYVPNNGMSVPFIFPFGRCVCDPGDGLLWPTAPGKCAQVSLRLANGLGQYEVQQCTSRTCAAGTCTPLAVWSPVLTQTVQNASFPCQTTGEDSIQLLDNCHDVTNKLSPSSLCGHAGFTATSTVFDALGDTPVDCELGPSCPASVLDRTRLAQSCCFGTLWSLKVDDAGQDTGEAAPGFCHMVWQAQTMAANDTNSSGESFSPTECMVKTAAPGWTGCACLDSRGYLEVGKTCTVKCEEPACRLPEGGIRPVPSAWVTSPVIPDLVPDHAALATSRAVPRICHCVWMLPILSFLVLLKGIP</sequence>
<dbReference type="OrthoDB" id="429946at2759"/>
<comment type="caution">
    <text evidence="1">The sequence shown here is derived from an EMBL/GenBank/DDBJ whole genome shotgun (WGS) entry which is preliminary data.</text>
</comment>
<dbReference type="AlphaFoldDB" id="A0A812QZT7"/>
<reference evidence="1" key="1">
    <citation type="submission" date="2021-02" db="EMBL/GenBank/DDBJ databases">
        <authorList>
            <person name="Dougan E. K."/>
            <person name="Rhodes N."/>
            <person name="Thang M."/>
            <person name="Chan C."/>
        </authorList>
    </citation>
    <scope>NUCLEOTIDE SEQUENCE</scope>
</reference>
<evidence type="ECO:0000313" key="2">
    <source>
        <dbReference type="Proteomes" id="UP000649617"/>
    </source>
</evidence>
<gene>
    <name evidence="1" type="ORF">SPIL2461_LOCUS10147</name>
</gene>
<keyword evidence="2" id="KW-1185">Reference proteome</keyword>
<evidence type="ECO:0000313" key="1">
    <source>
        <dbReference type="EMBL" id="CAE7411821.1"/>
    </source>
</evidence>
<dbReference type="Proteomes" id="UP000649617">
    <property type="component" value="Unassembled WGS sequence"/>
</dbReference>
<organism evidence="1 2">
    <name type="scientific">Symbiodinium pilosum</name>
    <name type="common">Dinoflagellate</name>
    <dbReference type="NCBI Taxonomy" id="2952"/>
    <lineage>
        <taxon>Eukaryota</taxon>
        <taxon>Sar</taxon>
        <taxon>Alveolata</taxon>
        <taxon>Dinophyceae</taxon>
        <taxon>Suessiales</taxon>
        <taxon>Symbiodiniaceae</taxon>
        <taxon>Symbiodinium</taxon>
    </lineage>
</organism>
<protein>
    <submittedName>
        <fullName evidence="1">Uncharacterized protein</fullName>
    </submittedName>
</protein>
<proteinExistence type="predicted"/>
<name>A0A812QZT7_SYMPI</name>